<proteinExistence type="predicted"/>
<feature type="compositionally biased region" description="Low complexity" evidence="1">
    <location>
        <begin position="618"/>
        <end position="628"/>
    </location>
</feature>
<feature type="region of interest" description="Disordered" evidence="1">
    <location>
        <begin position="770"/>
        <end position="789"/>
    </location>
</feature>
<feature type="region of interest" description="Disordered" evidence="1">
    <location>
        <begin position="505"/>
        <end position="533"/>
    </location>
</feature>
<evidence type="ECO:0000313" key="2">
    <source>
        <dbReference type="EMBL" id="KAG5190161.1"/>
    </source>
</evidence>
<feature type="region of interest" description="Disordered" evidence="1">
    <location>
        <begin position="858"/>
        <end position="890"/>
    </location>
</feature>
<keyword evidence="3" id="KW-1185">Reference proteome</keyword>
<sequence>MHLKLALCRGHAALTLDVRHRAGANPTTVSTHYTVLLDTVPAEAPRPSVREMGQLLRRLLLKPRPFQKKLVGGLLSIGHSERLIHSTFLSAAGVGLIYLCAEEGGCTRMWRWIGQGCWTWQYMNFFELCAPIGTGARLAALAVAPDAASGSSHGNHGLPTVFRLVWAQCAGESSSSADGGSGNSSGGGGGTCEVWTHCLHLTAPAAAADEALGDARPVVEVGYAAQLLGNVPVPVLLFPHGAGSGDNAVSGSDGGNGVWITGGNGTFIVSYCFASAKLLEVHLSEKESWGVLEQSREGRALIGEGRGVEEPAEYGTSASDSSPGTICCTHQVVPLQKAAADAVERNERLLEHLRSFADSVTDNFNVSAGASLSNIKGAQKGGGNVTKRDWEGLLEGIHPLDLLYHTALHSCQVLPLSQGTTNAAAHIAQAQSIEVPRPVANGACKGHPATQPVLWPSDVRDLAAQCECAAAVEDLTDDFFVVLLGDAHPSYTYIIQPHTHSSSLSRIWNNHHPPRRRSTASPPNDKTSIGMPSPMDPRAVFLCTPPGALEVAVRALHRFAPRRLPQLLRAIARHQRFAAGVTAAAAAAEVAQAADVAAEPGEDSAGAQAAESARGAEVAAEAAAAAQSPMSALKHRGESGNAEDERSTQEPGRSRQSQAPALVPQVVPQVVPQLVHVYERALACLPPLQRDATADQRNARIALLLNAERFVEAVQLLQSEGSKAGWAGAVRVLRQLQAQASQAMQRESEVAGLVCAHVPHTRFANKQVQPPTADAMGEGETAAAADAERSRCTHQQHRAVFEALLLECVLTDAADQLDEVMACRPKGTTPAAVLRLVRETQQHSCSAGALVVTAAQSSNSAGNGNAHEHGDRSSGTSSSIGTTAGGVRAHASDDVPVRTLQRCLLALVRENGDGGKKCTAASLTGCTALPDREHTATACKRQHDSWRNQRLRVHVHGSLPGERHQVAAHRCRFPAFSIGITPFAHRSAGVMGVLLPPRALCLGTMSAASGAAAAQFSADDVACLPHKIIGPGWPRYGVRGLDWGLEAYARHQVIMECHKETLTSGSAFANWKHATDKPQCIRTRIMQQRGSMQETGTPRLGLNPGKGQSISLSRYLAAMANVGALVDVATQRWATQRWCLPTTSIEYTAAYTAPAVTAAAAATRACDKAFPVRNVFPISDVHFSAQCRRDVMQTGRHDVRLKVRAASISCTNIRGCRTMLLAGRKAPRVWQWLAQCPRSPCTESGAVMTRIVGLSDLPAPLTAPCPLKAPPCCYFAHNAAAPLPLAAVLTPVSAALAACSSLQLLAPVLQAAHNHFASVGCY</sequence>
<organism evidence="2 3">
    <name type="scientific">Tribonema minus</name>
    <dbReference type="NCBI Taxonomy" id="303371"/>
    <lineage>
        <taxon>Eukaryota</taxon>
        <taxon>Sar</taxon>
        <taxon>Stramenopiles</taxon>
        <taxon>Ochrophyta</taxon>
        <taxon>PX clade</taxon>
        <taxon>Xanthophyceae</taxon>
        <taxon>Tribonematales</taxon>
        <taxon>Tribonemataceae</taxon>
        <taxon>Tribonema</taxon>
    </lineage>
</organism>
<evidence type="ECO:0000256" key="1">
    <source>
        <dbReference type="SAM" id="MobiDB-lite"/>
    </source>
</evidence>
<feature type="compositionally biased region" description="Basic and acidic residues" evidence="1">
    <location>
        <begin position="635"/>
        <end position="648"/>
    </location>
</feature>
<reference evidence="2" key="1">
    <citation type="submission" date="2021-02" db="EMBL/GenBank/DDBJ databases">
        <title>First Annotated Genome of the Yellow-green Alga Tribonema minus.</title>
        <authorList>
            <person name="Mahan K.M."/>
        </authorList>
    </citation>
    <scope>NUCLEOTIDE SEQUENCE</scope>
    <source>
        <strain evidence="2">UTEX B ZZ1240</strain>
    </source>
</reference>
<dbReference type="EMBL" id="JAFCMP010000038">
    <property type="protein sequence ID" value="KAG5190161.1"/>
    <property type="molecule type" value="Genomic_DNA"/>
</dbReference>
<gene>
    <name evidence="2" type="ORF">JKP88DRAFT_267012</name>
</gene>
<evidence type="ECO:0000313" key="3">
    <source>
        <dbReference type="Proteomes" id="UP000664859"/>
    </source>
</evidence>
<accession>A0A835ZAF3</accession>
<name>A0A835ZAF3_9STRA</name>
<feature type="compositionally biased region" description="Low complexity" evidence="1">
    <location>
        <begin position="772"/>
        <end position="785"/>
    </location>
</feature>
<feature type="compositionally biased region" description="Low complexity" evidence="1">
    <location>
        <begin position="873"/>
        <end position="886"/>
    </location>
</feature>
<comment type="caution">
    <text evidence="2">The sequence shown here is derived from an EMBL/GenBank/DDBJ whole genome shotgun (WGS) entry which is preliminary data.</text>
</comment>
<dbReference type="Proteomes" id="UP000664859">
    <property type="component" value="Unassembled WGS sequence"/>
</dbReference>
<protein>
    <submittedName>
        <fullName evidence="2">Uncharacterized protein</fullName>
    </submittedName>
</protein>
<feature type="region of interest" description="Disordered" evidence="1">
    <location>
        <begin position="618"/>
        <end position="661"/>
    </location>
</feature>